<dbReference type="SUPFAM" id="SSF55961">
    <property type="entry name" value="Bet v1-like"/>
    <property type="match status" value="1"/>
</dbReference>
<proteinExistence type="predicted"/>
<organism evidence="2">
    <name type="scientific">Anaerolinea thermolimosa</name>
    <dbReference type="NCBI Taxonomy" id="229919"/>
    <lineage>
        <taxon>Bacteria</taxon>
        <taxon>Bacillati</taxon>
        <taxon>Chloroflexota</taxon>
        <taxon>Anaerolineae</taxon>
        <taxon>Anaerolineales</taxon>
        <taxon>Anaerolineaceae</taxon>
        <taxon>Anaerolinea</taxon>
    </lineage>
</organism>
<feature type="transmembrane region" description="Helical" evidence="1">
    <location>
        <begin position="246"/>
        <end position="265"/>
    </location>
</feature>
<feature type="transmembrane region" description="Helical" evidence="1">
    <location>
        <begin position="271"/>
        <end position="288"/>
    </location>
</feature>
<evidence type="ECO:0000313" key="2">
    <source>
        <dbReference type="EMBL" id="HGS22495.1"/>
    </source>
</evidence>
<feature type="transmembrane region" description="Helical" evidence="1">
    <location>
        <begin position="12"/>
        <end position="32"/>
    </location>
</feature>
<reference evidence="2" key="1">
    <citation type="journal article" date="2020" name="mSystems">
        <title>Genome- and Community-Level Interaction Insights into Carbon Utilization and Element Cycling Functions of Hydrothermarchaeota in Hydrothermal Sediment.</title>
        <authorList>
            <person name="Zhou Z."/>
            <person name="Liu Y."/>
            <person name="Xu W."/>
            <person name="Pan J."/>
            <person name="Luo Z.H."/>
            <person name="Li M."/>
        </authorList>
    </citation>
    <scope>NUCLEOTIDE SEQUENCE [LARGE SCALE GENOMIC DNA]</scope>
    <source>
        <strain evidence="2">SpSt-573</strain>
    </source>
</reference>
<keyword evidence="1" id="KW-1133">Transmembrane helix</keyword>
<name>A0A7C4KIA6_9CHLR</name>
<comment type="caution">
    <text evidence="2">The sequence shown here is derived from an EMBL/GenBank/DDBJ whole genome shotgun (WGS) entry which is preliminary data.</text>
</comment>
<keyword evidence="1" id="KW-0812">Transmembrane</keyword>
<evidence type="ECO:0000256" key="1">
    <source>
        <dbReference type="SAM" id="Phobius"/>
    </source>
</evidence>
<dbReference type="EMBL" id="DSYK01000575">
    <property type="protein sequence ID" value="HGS22495.1"/>
    <property type="molecule type" value="Genomic_DNA"/>
</dbReference>
<dbReference type="AlphaFoldDB" id="A0A7C4KIA6"/>
<feature type="transmembrane region" description="Helical" evidence="1">
    <location>
        <begin position="220"/>
        <end position="239"/>
    </location>
</feature>
<sequence length="302" mass="34376">MKIESRWSRLGAGILVTVIVAIVGFSWVAALIPTWGSTPQEVALELPGDHLVTAPDILWNHAITIRAPAKAIYPWLIQMGDSRAAFYSITFIENLFCMTSGECRYVNADRIHEEWQNPVKVRQGIIMDYLVIYDYQPDQYVLATATDKMPMKWTWLWFIQPVEEQTSRLIVRHRIDIPEDFPRWAFTLIMNMGYVMERAMMLGIRDRSEGYLPSSLEEPLGAGIWLLVFALGIVAAVSFVRYPSGYHALGVGLEAVIILFILTFIQPPMWARGLLLLMVVSGVAVVFWRKSGRRLILTNRST</sequence>
<accession>A0A7C4KIA6</accession>
<gene>
    <name evidence="2" type="ORF">ENT37_11600</name>
</gene>
<keyword evidence="1" id="KW-0472">Membrane</keyword>
<protein>
    <submittedName>
        <fullName evidence="2">Uncharacterized protein</fullName>
    </submittedName>
</protein>